<gene>
    <name evidence="1" type="ORF">JKL49_08355</name>
</gene>
<reference evidence="1" key="1">
    <citation type="submission" date="2021-01" db="EMBL/GenBank/DDBJ databases">
        <title>Genome sequence of Phenylobacterium sp. 20VBR1 isolated from a valley glaceir, Ny-Alesund, Svalbard.</title>
        <authorList>
            <person name="Thomas F.A."/>
            <person name="Krishnan K.P."/>
            <person name="Sinha R.K."/>
        </authorList>
    </citation>
    <scope>NUCLEOTIDE SEQUENCE</scope>
    <source>
        <strain evidence="1">20VBR1</strain>
    </source>
</reference>
<dbReference type="AlphaFoldDB" id="A0A974P686"/>
<sequence length="56" mass="5985">MGELIEHLRKQDWKKLPSGIHGAVILGKASSDAAAELKAFVETIPAGDAQAHQVYS</sequence>
<dbReference type="EMBL" id="CP068570">
    <property type="protein sequence ID" value="QQZ51130.1"/>
    <property type="molecule type" value="Genomic_DNA"/>
</dbReference>
<accession>A0A974P686</accession>
<protein>
    <submittedName>
        <fullName evidence="1">Uncharacterized protein</fullName>
    </submittedName>
</protein>
<evidence type="ECO:0000313" key="1">
    <source>
        <dbReference type="EMBL" id="QQZ51130.1"/>
    </source>
</evidence>
<name>A0A974P686_9CAUL</name>
<organism evidence="1">
    <name type="scientific">Phenylobacterium glaciei</name>
    <dbReference type="NCBI Taxonomy" id="2803784"/>
    <lineage>
        <taxon>Bacteria</taxon>
        <taxon>Pseudomonadati</taxon>
        <taxon>Pseudomonadota</taxon>
        <taxon>Alphaproteobacteria</taxon>
        <taxon>Caulobacterales</taxon>
        <taxon>Caulobacteraceae</taxon>
        <taxon>Phenylobacterium</taxon>
    </lineage>
</organism>
<proteinExistence type="predicted"/>